<gene>
    <name evidence="2" type="ORF">CYNAS_LOCUS3859</name>
</gene>
<protein>
    <recommendedName>
        <fullName evidence="1">Amine oxidase domain-containing protein</fullName>
    </recommendedName>
</protein>
<dbReference type="PANTHER" id="PTHR10742:SF407">
    <property type="entry name" value="AMINE OXIDASE DOMAIN-CONTAINING PROTEIN"/>
    <property type="match status" value="1"/>
</dbReference>
<dbReference type="Pfam" id="PF01593">
    <property type="entry name" value="Amino_oxidase"/>
    <property type="match status" value="1"/>
</dbReference>
<evidence type="ECO:0000313" key="3">
    <source>
        <dbReference type="Proteomes" id="UP001176961"/>
    </source>
</evidence>
<dbReference type="EMBL" id="CATQJL010000001">
    <property type="protein sequence ID" value="CAJ0591876.1"/>
    <property type="molecule type" value="Genomic_DNA"/>
</dbReference>
<name>A0AA36GJD0_CYLNA</name>
<dbReference type="GO" id="GO:0046592">
    <property type="term" value="F:polyamine oxidase activity"/>
    <property type="evidence" value="ECO:0007669"/>
    <property type="project" value="TreeGrafter"/>
</dbReference>
<proteinExistence type="predicted"/>
<dbReference type="Gene3D" id="3.50.50.60">
    <property type="entry name" value="FAD/NAD(P)-binding domain"/>
    <property type="match status" value="1"/>
</dbReference>
<dbReference type="InterPro" id="IPR050281">
    <property type="entry name" value="Flavin_monoamine_oxidase"/>
</dbReference>
<comment type="caution">
    <text evidence="2">The sequence shown here is derived from an EMBL/GenBank/DDBJ whole genome shotgun (WGS) entry which is preliminary data.</text>
</comment>
<dbReference type="InterPro" id="IPR002937">
    <property type="entry name" value="Amino_oxidase"/>
</dbReference>
<evidence type="ECO:0000259" key="1">
    <source>
        <dbReference type="Pfam" id="PF01593"/>
    </source>
</evidence>
<dbReference type="PANTHER" id="PTHR10742">
    <property type="entry name" value="FLAVIN MONOAMINE OXIDASE"/>
    <property type="match status" value="1"/>
</dbReference>
<feature type="domain" description="Amine oxidase" evidence="1">
    <location>
        <begin position="15"/>
        <end position="451"/>
    </location>
</feature>
<dbReference type="SUPFAM" id="SSF51905">
    <property type="entry name" value="FAD/NAD(P)-binding domain"/>
    <property type="match status" value="1"/>
</dbReference>
<dbReference type="AlphaFoldDB" id="A0AA36GJD0"/>
<dbReference type="Proteomes" id="UP001176961">
    <property type="component" value="Unassembled WGS sequence"/>
</dbReference>
<reference evidence="2" key="1">
    <citation type="submission" date="2023-07" db="EMBL/GenBank/DDBJ databases">
        <authorList>
            <consortium name="CYATHOMIX"/>
        </authorList>
    </citation>
    <scope>NUCLEOTIDE SEQUENCE</scope>
    <source>
        <strain evidence="2">N/A</strain>
    </source>
</reference>
<dbReference type="InterPro" id="IPR036188">
    <property type="entry name" value="FAD/NAD-bd_sf"/>
</dbReference>
<dbReference type="Gene3D" id="3.90.660.10">
    <property type="match status" value="1"/>
</dbReference>
<evidence type="ECO:0000313" key="2">
    <source>
        <dbReference type="EMBL" id="CAJ0591876.1"/>
    </source>
</evidence>
<dbReference type="SUPFAM" id="SSF54373">
    <property type="entry name" value="FAD-linked reductases, C-terminal domain"/>
    <property type="match status" value="1"/>
</dbReference>
<keyword evidence="3" id="KW-1185">Reference proteome</keyword>
<dbReference type="PRINTS" id="PR00419">
    <property type="entry name" value="ADXRDTASE"/>
</dbReference>
<organism evidence="2 3">
    <name type="scientific">Cylicocyclus nassatus</name>
    <name type="common">Nematode worm</name>
    <dbReference type="NCBI Taxonomy" id="53992"/>
    <lineage>
        <taxon>Eukaryota</taxon>
        <taxon>Metazoa</taxon>
        <taxon>Ecdysozoa</taxon>
        <taxon>Nematoda</taxon>
        <taxon>Chromadorea</taxon>
        <taxon>Rhabditida</taxon>
        <taxon>Rhabditina</taxon>
        <taxon>Rhabditomorpha</taxon>
        <taxon>Strongyloidea</taxon>
        <taxon>Strongylidae</taxon>
        <taxon>Cylicocyclus</taxon>
    </lineage>
</organism>
<sequence>MPTPGAQVAIIGAGFAGLSAAAVLEKHSVDYIVYEGADRIGGRVYPVPYEDGYLQHGAEFINGKNHEIFRIAEKKQLALRDTKDFDLFSGNVQYGINGERVEKAIIKTWLDFVSDIEQQFAEEAEERGDLSVADRFQELYEQWITTDSILEKDRPIFDQLARFYLTYYEIEWSSPAKELALLNFAEWDDGNIEAASLMLKKRGFKDILDEIAAKVSGDKIKVNCTVERVDYSVEGVILNINNGESLRYDHVIITCPLGFLKKNHSTFFSPALHSAKINAITKLGFGNMMKVFLEYSKPWWPLHVDAIASLSSSSPLAESFPVFQPLHWNNKMLVAWVSGNGPSVVSELEDEELAVGITQHLREALDNVTIPQPIRVFRHNWIKDPLIGGSYSYLTPETVQHVPDAFSAMSEPITIDKKPILCFAGEHTHPTMYQTTIGAYESGEREARRILHYLMERKVP</sequence>
<accession>A0AA36GJD0</accession>